<dbReference type="GO" id="GO:0000055">
    <property type="term" value="P:ribosomal large subunit export from nucleus"/>
    <property type="evidence" value="ECO:0007669"/>
    <property type="project" value="EnsemblFungi"/>
</dbReference>
<dbReference type="InterPro" id="IPR000387">
    <property type="entry name" value="Tyr_Pase_dom"/>
</dbReference>
<evidence type="ECO:0000313" key="9">
    <source>
        <dbReference type="Proteomes" id="UP000019384"/>
    </source>
</evidence>
<dbReference type="GO" id="GO:0000027">
    <property type="term" value="P:ribosomal large subunit assembly"/>
    <property type="evidence" value="ECO:0007669"/>
    <property type="project" value="EnsemblFungi"/>
</dbReference>
<dbReference type="GeneID" id="34521224"/>
<dbReference type="SUPFAM" id="SSF52799">
    <property type="entry name" value="(Phosphotyrosine protein) phosphatases II"/>
    <property type="match status" value="1"/>
</dbReference>
<dbReference type="InterPro" id="IPR000340">
    <property type="entry name" value="Dual-sp_phosphatase_cat-dom"/>
</dbReference>
<dbReference type="GO" id="GO:0008138">
    <property type="term" value="F:protein tyrosine/serine/threonine phosphatase activity"/>
    <property type="evidence" value="ECO:0007669"/>
    <property type="project" value="InterPro"/>
</dbReference>
<name>W6MML7_9ASCO</name>
<dbReference type="EC" id="3.1.3.48" evidence="2"/>
<dbReference type="AlphaFoldDB" id="W6MML7"/>
<evidence type="ECO:0000259" key="6">
    <source>
        <dbReference type="PROSITE" id="PS50054"/>
    </source>
</evidence>
<dbReference type="GO" id="GO:0005634">
    <property type="term" value="C:nucleus"/>
    <property type="evidence" value="ECO:0007669"/>
    <property type="project" value="EnsemblFungi"/>
</dbReference>
<gene>
    <name evidence="8" type="ORF">KUCA_T00003823001</name>
</gene>
<protein>
    <recommendedName>
        <fullName evidence="2">protein-tyrosine-phosphatase</fullName>
        <ecNumber evidence="2">3.1.3.48</ecNumber>
    </recommendedName>
</protein>
<evidence type="ECO:0000256" key="5">
    <source>
        <dbReference type="PIRSR" id="PIRSR000941-50"/>
    </source>
</evidence>
<dbReference type="EMBL" id="HG793128">
    <property type="protein sequence ID" value="CDK27844.1"/>
    <property type="molecule type" value="Genomic_DNA"/>
</dbReference>
<dbReference type="STRING" id="1382522.W6MML7"/>
<sequence>MSDDIHRIIGNIYISSIGPINEQVGLSRKYGITHIVSVIPGDLPSKYTSPPYSHFQIPILDDRDADMLKWIDKCNKFIDMALYGEVIANGQGKGRKSLGSVLVHCAQGSSRSVAFVAAYLMHCYGLSGEMALHAIQRKRDVYPAGWFVSQLGVYEEILKNGDEQVTESETYLKWTKRLEYGEDEVEDTGPERELRCKRCRQRLALSSSFIRHIPPESGTAQAQFHKLNRWGYVVKSEEAASNCTHFFTERLAWMKEELDKGEVEGKLACPKCQGKVGGYSWKGSRCSCGKWMVPGIHLQSAKVDQVVRNAEKKNAEVAEKEEGTEKAVQNAVV</sequence>
<dbReference type="OrthoDB" id="2017893at2759"/>
<dbReference type="GO" id="GO:1990275">
    <property type="term" value="F:preribosome binding"/>
    <property type="evidence" value="ECO:0007669"/>
    <property type="project" value="EnsemblFungi"/>
</dbReference>
<evidence type="ECO:0000256" key="3">
    <source>
        <dbReference type="ARBA" id="ARBA00022801"/>
    </source>
</evidence>
<feature type="domain" description="Tyrosine specific protein phosphatases" evidence="7">
    <location>
        <begin position="68"/>
        <end position="139"/>
    </location>
</feature>
<dbReference type="InterPro" id="IPR016278">
    <property type="entry name" value="DUSP12"/>
</dbReference>
<dbReference type="Gene3D" id="3.90.190.10">
    <property type="entry name" value="Protein tyrosine phosphatase superfamily"/>
    <property type="match status" value="1"/>
</dbReference>
<feature type="active site" description="Phosphocysteine intermediate" evidence="5">
    <location>
        <position position="105"/>
    </location>
</feature>
<dbReference type="PANTHER" id="PTHR45848:SF4">
    <property type="entry name" value="DUAL SPECIFICITY PROTEIN PHOSPHATASE 12"/>
    <property type="match status" value="1"/>
</dbReference>
<dbReference type="GO" id="GO:2000786">
    <property type="term" value="P:positive regulation of autophagosome assembly"/>
    <property type="evidence" value="ECO:0007669"/>
    <property type="project" value="EnsemblFungi"/>
</dbReference>
<keyword evidence="9" id="KW-1185">Reference proteome</keyword>
<dbReference type="GO" id="GO:0030476">
    <property type="term" value="P:ascospore wall assembly"/>
    <property type="evidence" value="ECO:0007669"/>
    <property type="project" value="EnsemblFungi"/>
</dbReference>
<dbReference type="InterPro" id="IPR029021">
    <property type="entry name" value="Prot-tyrosine_phosphatase-like"/>
</dbReference>
<evidence type="ECO:0000256" key="4">
    <source>
        <dbReference type="ARBA" id="ARBA00022912"/>
    </source>
</evidence>
<comment type="similarity">
    <text evidence="1">Belongs to the protein-tyrosine phosphatase family. Non-receptor class dual specificity subfamily.</text>
</comment>
<evidence type="ECO:0000256" key="1">
    <source>
        <dbReference type="ARBA" id="ARBA00008601"/>
    </source>
</evidence>
<evidence type="ECO:0000256" key="2">
    <source>
        <dbReference type="ARBA" id="ARBA00013064"/>
    </source>
</evidence>
<dbReference type="HOGENOM" id="CLU_023312_0_1_1"/>
<reference evidence="8" key="1">
    <citation type="submission" date="2013-12" db="EMBL/GenBank/DDBJ databases">
        <authorList>
            <person name="Genoscope - CEA"/>
        </authorList>
    </citation>
    <scope>NUCLEOTIDE SEQUENCE</scope>
    <source>
        <strain evidence="8">CBS 1993</strain>
    </source>
</reference>
<feature type="domain" description="Tyrosine-protein phosphatase" evidence="6">
    <location>
        <begin position="4"/>
        <end position="160"/>
    </location>
</feature>
<keyword evidence="4" id="KW-0904">Protein phosphatase</keyword>
<dbReference type="PANTHER" id="PTHR45848">
    <property type="entry name" value="DUAL SPECIFICITY PROTEIN PHOSPHATASE 12 FAMILY MEMBER"/>
    <property type="match status" value="1"/>
</dbReference>
<dbReference type="RefSeq" id="XP_022459836.1">
    <property type="nucleotide sequence ID" value="XM_022602277.1"/>
</dbReference>
<dbReference type="PROSITE" id="PS50056">
    <property type="entry name" value="TYR_PHOSPHATASE_2"/>
    <property type="match status" value="1"/>
</dbReference>
<dbReference type="PROSITE" id="PS50054">
    <property type="entry name" value="TYR_PHOSPHATASE_DUAL"/>
    <property type="match status" value="1"/>
</dbReference>
<accession>W6MML7</accession>
<evidence type="ECO:0000259" key="7">
    <source>
        <dbReference type="PROSITE" id="PS50056"/>
    </source>
</evidence>
<dbReference type="GO" id="GO:0004725">
    <property type="term" value="F:protein tyrosine phosphatase activity"/>
    <property type="evidence" value="ECO:0007669"/>
    <property type="project" value="UniProtKB-EC"/>
</dbReference>
<organism evidence="8 9">
    <name type="scientific">Kuraishia capsulata CBS 1993</name>
    <dbReference type="NCBI Taxonomy" id="1382522"/>
    <lineage>
        <taxon>Eukaryota</taxon>
        <taxon>Fungi</taxon>
        <taxon>Dikarya</taxon>
        <taxon>Ascomycota</taxon>
        <taxon>Saccharomycotina</taxon>
        <taxon>Pichiomycetes</taxon>
        <taxon>Pichiales</taxon>
        <taxon>Pichiaceae</taxon>
        <taxon>Kuraishia</taxon>
    </lineage>
</organism>
<reference evidence="8" key="2">
    <citation type="submission" date="2014-02" db="EMBL/GenBank/DDBJ databases">
        <title>Complete DNA sequence of /Kuraishia capsulata/ illustrates novel genomic features among budding yeasts (/Saccharomycotina/).</title>
        <authorList>
            <person name="Morales L."/>
            <person name="Noel B."/>
            <person name="Porcel B."/>
            <person name="Marcet-Houben M."/>
            <person name="Hullo M-F."/>
            <person name="Sacerdot C."/>
            <person name="Tekaia F."/>
            <person name="Leh-Louis V."/>
            <person name="Despons L."/>
            <person name="Khanna V."/>
            <person name="Aury J-M."/>
            <person name="Barbe V."/>
            <person name="Couloux A."/>
            <person name="Labadie K."/>
            <person name="Pelletier E."/>
            <person name="Souciet J-L."/>
            <person name="Boekhout T."/>
            <person name="Gabaldon T."/>
            <person name="Wincker P."/>
            <person name="Dujon B."/>
        </authorList>
    </citation>
    <scope>NUCLEOTIDE SEQUENCE</scope>
    <source>
        <strain evidence="8">CBS 1993</strain>
    </source>
</reference>
<evidence type="ECO:0000313" key="8">
    <source>
        <dbReference type="EMBL" id="CDK27844.1"/>
    </source>
</evidence>
<dbReference type="GO" id="GO:0005737">
    <property type="term" value="C:cytoplasm"/>
    <property type="evidence" value="ECO:0007669"/>
    <property type="project" value="EnsemblFungi"/>
</dbReference>
<dbReference type="SMART" id="SM00195">
    <property type="entry name" value="DSPc"/>
    <property type="match status" value="1"/>
</dbReference>
<dbReference type="GO" id="GO:0006995">
    <property type="term" value="P:cellular response to nitrogen starvation"/>
    <property type="evidence" value="ECO:0007669"/>
    <property type="project" value="EnsemblFungi"/>
</dbReference>
<proteinExistence type="inferred from homology"/>
<dbReference type="InterPro" id="IPR020422">
    <property type="entry name" value="TYR_PHOSPHATASE_DUAL_dom"/>
</dbReference>
<dbReference type="Proteomes" id="UP000019384">
    <property type="component" value="Unassembled WGS sequence"/>
</dbReference>
<keyword evidence="3" id="KW-0378">Hydrolase</keyword>
<dbReference type="PIRSF" id="PIRSF000941">
    <property type="entry name" value="DUSP12"/>
    <property type="match status" value="1"/>
</dbReference>
<dbReference type="Pfam" id="PF00782">
    <property type="entry name" value="DSPc"/>
    <property type="match status" value="1"/>
</dbReference>